<evidence type="ECO:0000259" key="7">
    <source>
        <dbReference type="Pfam" id="PF05199"/>
    </source>
</evidence>
<dbReference type="eggNOG" id="COG2303">
    <property type="taxonomic scope" value="Bacteria"/>
</dbReference>
<dbReference type="InterPro" id="IPR051473">
    <property type="entry name" value="P2Ox-like"/>
</dbReference>
<dbReference type="SUPFAM" id="SSF51905">
    <property type="entry name" value="FAD/NAD(P)-binding domain"/>
    <property type="match status" value="1"/>
</dbReference>
<dbReference type="Pfam" id="PF00732">
    <property type="entry name" value="GMC_oxred_N"/>
    <property type="match status" value="1"/>
</dbReference>
<protein>
    <submittedName>
        <fullName evidence="8">Choline dehydrogenase</fullName>
    </submittedName>
</protein>
<keyword evidence="3" id="KW-0285">Flavoprotein</keyword>
<sequence>MSETISTDIVVIGSGVVGSLAARKLALAGRKVLMLEAGPRIQRDQIVSNFRHSARKDDFIAPYPNSKIAPFPDYKPEDNGYLDQTGPKDYKPEYLRVVGGTSWHWAAQAWRLVPNDFRLKSQYGVGRDWPISYEDLEPYYYEAEILWGVSGPAEMAKYSPRKHPYPMEGVKMSYLEQRVTARLAPKYEVLTNTTGRNSVPYDGRPQCCGNNNCMPICPIDAQYHGGIAAAAAEMAGVKLIPQAVVYKLEHNSHGKITALHYYDWNKESHRVEAEVFVMAANAIEIPRILMLSADDKNPHGLCNNYDQLGRNLMDHPSNSATFYVDEPLWPGRGPMSPSSIQQLRDGAFRSESAAFRIDISNSSRVAGVTAGAIKEGLTGADLDSAILYRASHELSIKNVLEQLPDPKNRTMLSTRKKDALGLPVPAFSYSYDDYIEKGMQHSLEVYADIAKMLGATNVRYSTPGVYSNNQHITGTLAMGTDEKTSVTDHVGKAWEYDNLYMVSTGVMPTVATANSTLTACALGLRTADAILGKI</sequence>
<dbReference type="EMBL" id="JPKR02000003">
    <property type="protein sequence ID" value="KGD72946.1"/>
    <property type="molecule type" value="Genomic_DNA"/>
</dbReference>
<feature type="domain" description="Glucose-methanol-choline oxidoreductase N-terminal" evidence="6">
    <location>
        <begin position="232"/>
        <end position="316"/>
    </location>
</feature>
<dbReference type="SUPFAM" id="SSF54373">
    <property type="entry name" value="FAD-linked reductases, C-terminal domain"/>
    <property type="match status" value="1"/>
</dbReference>
<feature type="domain" description="Glucose-methanol-choline oxidoreductase C-terminal" evidence="7">
    <location>
        <begin position="407"/>
        <end position="523"/>
    </location>
</feature>
<organism evidence="8 9">
    <name type="scientific">Tatumella morbirosei</name>
    <dbReference type="NCBI Taxonomy" id="642227"/>
    <lineage>
        <taxon>Bacteria</taxon>
        <taxon>Pseudomonadati</taxon>
        <taxon>Pseudomonadota</taxon>
        <taxon>Gammaproteobacteria</taxon>
        <taxon>Enterobacterales</taxon>
        <taxon>Erwiniaceae</taxon>
        <taxon>Tatumella</taxon>
    </lineage>
</organism>
<dbReference type="RefSeq" id="WP_038020606.1">
    <property type="nucleotide sequence ID" value="NZ_JPKR02000003.1"/>
</dbReference>
<comment type="caution">
    <text evidence="8">The sequence shown here is derived from an EMBL/GenBank/DDBJ whole genome shotgun (WGS) entry which is preliminary data.</text>
</comment>
<evidence type="ECO:0000259" key="6">
    <source>
        <dbReference type="Pfam" id="PF00732"/>
    </source>
</evidence>
<keyword evidence="5" id="KW-0560">Oxidoreductase</keyword>
<accession>A0A095T7S8</accession>
<dbReference type="AlphaFoldDB" id="A0A095T7S8"/>
<evidence type="ECO:0000313" key="8">
    <source>
        <dbReference type="EMBL" id="KGD72946.1"/>
    </source>
</evidence>
<evidence type="ECO:0000256" key="4">
    <source>
        <dbReference type="ARBA" id="ARBA00022827"/>
    </source>
</evidence>
<reference evidence="8" key="1">
    <citation type="submission" date="2014-12" db="EMBL/GenBank/DDBJ databases">
        <title>The draft genome of the Tatumella morbirosei type strain, LMG23360T isolated from pineapple rot.</title>
        <authorList>
            <person name="Smits T.H."/>
            <person name="Palmer M."/>
            <person name="Venter S.N."/>
            <person name="Duffy B."/>
            <person name="Steenkamp E.T."/>
            <person name="Chan W.Y."/>
            <person name="Coutinho T.A."/>
            <person name="Coetzee M.P."/>
            <person name="De Maayer P."/>
        </authorList>
    </citation>
    <scope>NUCLEOTIDE SEQUENCE [LARGE SCALE GENOMIC DNA]</scope>
    <source>
        <strain evidence="8">LMG 23360</strain>
    </source>
</reference>
<dbReference type="OrthoDB" id="9787779at2"/>
<dbReference type="PANTHER" id="PTHR42784">
    <property type="entry name" value="PYRANOSE 2-OXIDASE"/>
    <property type="match status" value="1"/>
</dbReference>
<comment type="similarity">
    <text evidence="2">Belongs to the GMC oxidoreductase family.</text>
</comment>
<dbReference type="Pfam" id="PF05199">
    <property type="entry name" value="GMC_oxred_C"/>
    <property type="match status" value="1"/>
</dbReference>
<dbReference type="STRING" id="642227.HA49_12080"/>
<gene>
    <name evidence="8" type="ORF">HA49_12080</name>
</gene>
<comment type="cofactor">
    <cofactor evidence="1">
        <name>FAD</name>
        <dbReference type="ChEBI" id="CHEBI:57692"/>
    </cofactor>
</comment>
<dbReference type="PANTHER" id="PTHR42784:SF1">
    <property type="entry name" value="PYRANOSE 2-OXIDASE"/>
    <property type="match status" value="1"/>
</dbReference>
<evidence type="ECO:0000256" key="3">
    <source>
        <dbReference type="ARBA" id="ARBA00022630"/>
    </source>
</evidence>
<evidence type="ECO:0000256" key="2">
    <source>
        <dbReference type="ARBA" id="ARBA00010790"/>
    </source>
</evidence>
<dbReference type="InterPro" id="IPR000172">
    <property type="entry name" value="GMC_OxRdtase_N"/>
</dbReference>
<dbReference type="InterPro" id="IPR007867">
    <property type="entry name" value="GMC_OxRtase_C"/>
</dbReference>
<proteinExistence type="inferred from homology"/>
<dbReference type="InterPro" id="IPR036188">
    <property type="entry name" value="FAD/NAD-bd_sf"/>
</dbReference>
<evidence type="ECO:0000256" key="5">
    <source>
        <dbReference type="ARBA" id="ARBA00023002"/>
    </source>
</evidence>
<dbReference type="Proteomes" id="UP000029577">
    <property type="component" value="Unassembled WGS sequence"/>
</dbReference>
<evidence type="ECO:0000256" key="1">
    <source>
        <dbReference type="ARBA" id="ARBA00001974"/>
    </source>
</evidence>
<dbReference type="GO" id="GO:0050660">
    <property type="term" value="F:flavin adenine dinucleotide binding"/>
    <property type="evidence" value="ECO:0007669"/>
    <property type="project" value="InterPro"/>
</dbReference>
<dbReference type="GO" id="GO:0016614">
    <property type="term" value="F:oxidoreductase activity, acting on CH-OH group of donors"/>
    <property type="evidence" value="ECO:0007669"/>
    <property type="project" value="InterPro"/>
</dbReference>
<keyword evidence="4" id="KW-0274">FAD</keyword>
<evidence type="ECO:0000313" key="9">
    <source>
        <dbReference type="Proteomes" id="UP000029577"/>
    </source>
</evidence>
<name>A0A095T7S8_9GAMM</name>
<dbReference type="Gene3D" id="3.50.50.60">
    <property type="entry name" value="FAD/NAD(P)-binding domain"/>
    <property type="match status" value="2"/>
</dbReference>
<keyword evidence="9" id="KW-1185">Reference proteome</keyword>